<feature type="region of interest" description="Disordered" evidence="1">
    <location>
        <begin position="226"/>
        <end position="249"/>
    </location>
</feature>
<dbReference type="EMBL" id="SSTD01012353">
    <property type="protein sequence ID" value="TYK08755.1"/>
    <property type="molecule type" value="Genomic_DNA"/>
</dbReference>
<dbReference type="Proteomes" id="UP000321947">
    <property type="component" value="Unassembled WGS sequence"/>
</dbReference>
<gene>
    <name evidence="2" type="ORF">E5676_scaffold534G00030</name>
</gene>
<proteinExistence type="predicted"/>
<dbReference type="InterPro" id="IPR004252">
    <property type="entry name" value="Probable_transposase_24"/>
</dbReference>
<name>A0A5D3CB83_CUCMM</name>
<protein>
    <submittedName>
        <fullName evidence="2">CACTA en-spm transposon protein</fullName>
    </submittedName>
</protein>
<organism evidence="2 3">
    <name type="scientific">Cucumis melo var. makuwa</name>
    <name type="common">Oriental melon</name>
    <dbReference type="NCBI Taxonomy" id="1194695"/>
    <lineage>
        <taxon>Eukaryota</taxon>
        <taxon>Viridiplantae</taxon>
        <taxon>Streptophyta</taxon>
        <taxon>Embryophyta</taxon>
        <taxon>Tracheophyta</taxon>
        <taxon>Spermatophyta</taxon>
        <taxon>Magnoliopsida</taxon>
        <taxon>eudicotyledons</taxon>
        <taxon>Gunneridae</taxon>
        <taxon>Pentapetalae</taxon>
        <taxon>rosids</taxon>
        <taxon>fabids</taxon>
        <taxon>Cucurbitales</taxon>
        <taxon>Cucurbitaceae</taxon>
        <taxon>Benincaseae</taxon>
        <taxon>Cucumis</taxon>
    </lineage>
</organism>
<dbReference type="Pfam" id="PF03004">
    <property type="entry name" value="Transposase_24"/>
    <property type="match status" value="1"/>
</dbReference>
<comment type="caution">
    <text evidence="2">The sequence shown here is derived from an EMBL/GenBank/DDBJ whole genome shotgun (WGS) entry which is preliminary data.</text>
</comment>
<feature type="compositionally biased region" description="Low complexity" evidence="1">
    <location>
        <begin position="343"/>
        <end position="364"/>
    </location>
</feature>
<evidence type="ECO:0000256" key="1">
    <source>
        <dbReference type="SAM" id="MobiDB-lite"/>
    </source>
</evidence>
<dbReference type="AlphaFoldDB" id="A0A5D3CB83"/>
<sequence>MLRFSSSTTSSTMLEGCPRLVTIRMGLNPLRLLGDTASSVGNEEYAALGGLMLDKNISKLSRALYRIVEHQMLPSFKEFKGDCHKYFKRYNNPEQTRANPPHKLVGEQSRTNKATREKQPCNHSSGCKSLLQRQHELTEKRGQPIDHMKLFMETHARSDQLVLQTTEDAHSQPTVEGFQPLSRDEICEKVLGRRPSYLKGLSWGLKPKCRKSCDIEIAHITKGINEEDDRRNESDTEGTMSPCGVESDAPSLTLDRKHCEEGFRRCVGKYLFPMPKEDSGNALFPMYRRHVGDHVCSTLYQHRPQRRQEKEAFLNIVSNLYRRMTASGVLRLVVVKDIEPCASTAPPTSSSSSSSVLRPTTRLPSRSRRRHLSIHFPSSRVFASVPISVVASISASNSRRSHSISDLLSVSSNHGSVDRLCLYYKRHLLLCVSSGAAQEIQAKLQIVAVLDFVRRRTQPRIAVRVCAGCFEELTLKFSGFVAGLFGDSFPFLGWIRGAWTRSRGITKYQTPMLGCSVYSSYVNGLCCELELYVNGLKSLKVRYVAVYCLDIVYGVMSWKDCEFDSNLTG</sequence>
<feature type="region of interest" description="Disordered" evidence="1">
    <location>
        <begin position="343"/>
        <end position="369"/>
    </location>
</feature>
<evidence type="ECO:0000313" key="3">
    <source>
        <dbReference type="Proteomes" id="UP000321947"/>
    </source>
</evidence>
<accession>A0A5D3CB83</accession>
<evidence type="ECO:0000313" key="2">
    <source>
        <dbReference type="EMBL" id="TYK08755.1"/>
    </source>
</evidence>
<feature type="region of interest" description="Disordered" evidence="1">
    <location>
        <begin position="92"/>
        <end position="127"/>
    </location>
</feature>
<reference evidence="2 3" key="1">
    <citation type="submission" date="2019-08" db="EMBL/GenBank/DDBJ databases">
        <title>Draft genome sequences of two oriental melons (Cucumis melo L. var makuwa).</title>
        <authorList>
            <person name="Kwon S.-Y."/>
        </authorList>
    </citation>
    <scope>NUCLEOTIDE SEQUENCE [LARGE SCALE GENOMIC DNA]</scope>
    <source>
        <strain evidence="3">cv. Chang Bougi</strain>
        <tissue evidence="2">Leaf</tissue>
    </source>
</reference>